<dbReference type="AlphaFoldDB" id="L7F4P2"/>
<protein>
    <submittedName>
        <fullName evidence="2">Putative methylaspartate mutase, S subunit</fullName>
    </submittedName>
</protein>
<organism evidence="2 3">
    <name type="scientific">Streptomyces turgidiscabies (strain Car8)</name>
    <dbReference type="NCBI Taxonomy" id="698760"/>
    <lineage>
        <taxon>Bacteria</taxon>
        <taxon>Bacillati</taxon>
        <taxon>Actinomycetota</taxon>
        <taxon>Actinomycetes</taxon>
        <taxon>Kitasatosporales</taxon>
        <taxon>Streptomycetaceae</taxon>
        <taxon>Streptomyces</taxon>
    </lineage>
</organism>
<proteinExistence type="predicted"/>
<dbReference type="InterPro" id="IPR006158">
    <property type="entry name" value="Cobalamin-bd"/>
</dbReference>
<feature type="domain" description="B12-binding" evidence="1">
    <location>
        <begin position="19"/>
        <end position="154"/>
    </location>
</feature>
<evidence type="ECO:0000313" key="2">
    <source>
        <dbReference type="EMBL" id="ELP66568.1"/>
    </source>
</evidence>
<comment type="caution">
    <text evidence="2">The sequence shown here is derived from an EMBL/GenBank/DDBJ whole genome shotgun (WGS) entry which is preliminary data.</text>
</comment>
<sequence length="159" mass="16648">MRQNAEKEKEEETSQQKVTRTVILGVAASDSHVVANHLIAHALRAEGFRVVNLGACTSVAEFAEAHAEHPEAEAVIIGSLNGHAHADLQELPAARAAGRLDCPVILGGNLSVGSYKGAADHERLYGLGVDVVLSDLDELPSALAELRTRATTVSPVAAS</sequence>
<dbReference type="PROSITE" id="PS51332">
    <property type="entry name" value="B12_BINDING"/>
    <property type="match status" value="1"/>
</dbReference>
<reference evidence="2 3" key="1">
    <citation type="journal article" date="2011" name="Plasmid">
        <title>Streptomyces turgidiscabies Car8 contains a modular pathogenicity island that shares virulence genes with other actinobacterial plant pathogens.</title>
        <authorList>
            <person name="Huguet-Tapia J.C."/>
            <person name="Badger J.H."/>
            <person name="Loria R."/>
            <person name="Pettis G.S."/>
        </authorList>
    </citation>
    <scope>NUCLEOTIDE SEQUENCE [LARGE SCALE GENOMIC DNA]</scope>
    <source>
        <strain evidence="2 3">Car8</strain>
    </source>
</reference>
<dbReference type="Pfam" id="PF02310">
    <property type="entry name" value="B12-binding"/>
    <property type="match status" value="1"/>
</dbReference>
<dbReference type="Gene3D" id="3.40.50.280">
    <property type="entry name" value="Cobalamin-binding domain"/>
    <property type="match status" value="1"/>
</dbReference>
<dbReference type="SUPFAM" id="SSF52242">
    <property type="entry name" value="Cobalamin (vitamin B12)-binding domain"/>
    <property type="match status" value="1"/>
</dbReference>
<dbReference type="EMBL" id="AEJB01000342">
    <property type="protein sequence ID" value="ELP66568.1"/>
    <property type="molecule type" value="Genomic_DNA"/>
</dbReference>
<dbReference type="PATRIC" id="fig|698760.3.peg.4663"/>
<gene>
    <name evidence="2" type="ORF">STRTUCAR8_07715</name>
</gene>
<dbReference type="GO" id="GO:0031419">
    <property type="term" value="F:cobalamin binding"/>
    <property type="evidence" value="ECO:0007669"/>
    <property type="project" value="InterPro"/>
</dbReference>
<evidence type="ECO:0000259" key="1">
    <source>
        <dbReference type="PROSITE" id="PS51332"/>
    </source>
</evidence>
<keyword evidence="3" id="KW-1185">Reference proteome</keyword>
<dbReference type="STRING" id="85558.T45_05902"/>
<dbReference type="InterPro" id="IPR036724">
    <property type="entry name" value="Cobalamin-bd_sf"/>
</dbReference>
<dbReference type="GO" id="GO:0046872">
    <property type="term" value="F:metal ion binding"/>
    <property type="evidence" value="ECO:0007669"/>
    <property type="project" value="InterPro"/>
</dbReference>
<name>L7F4P2_STRT8</name>
<accession>L7F4P2</accession>
<dbReference type="Proteomes" id="UP000010931">
    <property type="component" value="Unassembled WGS sequence"/>
</dbReference>
<evidence type="ECO:0000313" key="3">
    <source>
        <dbReference type="Proteomes" id="UP000010931"/>
    </source>
</evidence>